<keyword evidence="1" id="KW-0808">Transferase</keyword>
<dbReference type="Gene3D" id="3.40.640.10">
    <property type="entry name" value="Type I PLP-dependent aspartate aminotransferase-like (Major domain)"/>
    <property type="match status" value="2"/>
</dbReference>
<dbReference type="GO" id="GO:0008483">
    <property type="term" value="F:transaminase activity"/>
    <property type="evidence" value="ECO:0007669"/>
    <property type="project" value="UniProtKB-KW"/>
</dbReference>
<dbReference type="InterPro" id="IPR015421">
    <property type="entry name" value="PyrdxlP-dep_Trfase_major"/>
</dbReference>
<evidence type="ECO:0000313" key="1">
    <source>
        <dbReference type="EMBL" id="CAB4133693.1"/>
    </source>
</evidence>
<organism evidence="1">
    <name type="scientific">uncultured Caudovirales phage</name>
    <dbReference type="NCBI Taxonomy" id="2100421"/>
    <lineage>
        <taxon>Viruses</taxon>
        <taxon>Duplodnaviria</taxon>
        <taxon>Heunggongvirae</taxon>
        <taxon>Uroviricota</taxon>
        <taxon>Caudoviricetes</taxon>
        <taxon>Peduoviridae</taxon>
        <taxon>Maltschvirus</taxon>
        <taxon>Maltschvirus maltsch</taxon>
    </lineage>
</organism>
<sequence>MTKSFQLLDRVTRNPWNILDEFERTVAEFYGAKYAVSVDCCTHAVELCLRLIKPDWVSCPSQTYISIPFTFEKLNLDWDFENYNWTNYYFIGNTPIIDAAVYWKQGGYIPNTFMCLSFQFQKHLSLAKGGMILTDDFYAYEELKKMSCDGRVRTSPWMSQDISTVGYHYYMTPEVAQLGIDKFEEAVKKEPRIWTQSDYPYLPKLPVFKNKNVRQS</sequence>
<gene>
    <name evidence="1" type="ORF">UFOVP257_415</name>
</gene>
<reference evidence="1" key="1">
    <citation type="submission" date="2020-04" db="EMBL/GenBank/DDBJ databases">
        <authorList>
            <person name="Chiriac C."/>
            <person name="Salcher M."/>
            <person name="Ghai R."/>
            <person name="Kavagutti S V."/>
        </authorList>
    </citation>
    <scope>NUCLEOTIDE SEQUENCE</scope>
</reference>
<name>A0A6J5LK31_9CAUD</name>
<keyword evidence="1" id="KW-0032">Aminotransferase</keyword>
<proteinExistence type="predicted"/>
<dbReference type="Pfam" id="PF01041">
    <property type="entry name" value="DegT_DnrJ_EryC1"/>
    <property type="match status" value="2"/>
</dbReference>
<accession>A0A6J5LK31</accession>
<dbReference type="SUPFAM" id="SSF53383">
    <property type="entry name" value="PLP-dependent transferases"/>
    <property type="match status" value="1"/>
</dbReference>
<dbReference type="EMBL" id="LR796274">
    <property type="protein sequence ID" value="CAB4133693.1"/>
    <property type="molecule type" value="Genomic_DNA"/>
</dbReference>
<dbReference type="InterPro" id="IPR000653">
    <property type="entry name" value="DegT/StrS_aminotransferase"/>
</dbReference>
<dbReference type="InterPro" id="IPR015424">
    <property type="entry name" value="PyrdxlP-dep_Trfase"/>
</dbReference>
<protein>
    <submittedName>
        <fullName evidence="1">DegT/DnrJ/EryC1/StrS aminotransferase</fullName>
    </submittedName>
</protein>